<dbReference type="GO" id="GO:0010181">
    <property type="term" value="F:FMN binding"/>
    <property type="evidence" value="ECO:0007669"/>
    <property type="project" value="TreeGrafter"/>
</dbReference>
<dbReference type="SUPFAM" id="SSF52218">
    <property type="entry name" value="Flavoproteins"/>
    <property type="match status" value="1"/>
</dbReference>
<evidence type="ECO:0000313" key="2">
    <source>
        <dbReference type="EMBL" id="PVH24205.1"/>
    </source>
</evidence>
<name>A0A2T8HFL3_9SPHI</name>
<dbReference type="Proteomes" id="UP000245627">
    <property type="component" value="Unassembled WGS sequence"/>
</dbReference>
<dbReference type="InterPro" id="IPR050712">
    <property type="entry name" value="NAD(P)H-dep_reductase"/>
</dbReference>
<evidence type="ECO:0000313" key="3">
    <source>
        <dbReference type="Proteomes" id="UP000245627"/>
    </source>
</evidence>
<dbReference type="GO" id="GO:0005829">
    <property type="term" value="C:cytosol"/>
    <property type="evidence" value="ECO:0007669"/>
    <property type="project" value="TreeGrafter"/>
</dbReference>
<dbReference type="GO" id="GO:0016491">
    <property type="term" value="F:oxidoreductase activity"/>
    <property type="evidence" value="ECO:0007669"/>
    <property type="project" value="InterPro"/>
</dbReference>
<dbReference type="InterPro" id="IPR005025">
    <property type="entry name" value="FMN_Rdtase-like_dom"/>
</dbReference>
<protein>
    <submittedName>
        <fullName evidence="2">NADPH-dependent FMN reductase</fullName>
    </submittedName>
</protein>
<dbReference type="RefSeq" id="WP_116776952.1">
    <property type="nucleotide sequence ID" value="NZ_QDKG01000007.1"/>
</dbReference>
<dbReference type="PANTHER" id="PTHR30543:SF21">
    <property type="entry name" value="NAD(P)H-DEPENDENT FMN REDUCTASE LOT6"/>
    <property type="match status" value="1"/>
</dbReference>
<sequence>MDLIIVGTNRPRNNSSRVAQYYQQELSRKGQQWDILSLDSLPNDLIVSDLYGKRSDAFAPIQKTVSEAKRFIFIVPEYNGSYPGILKVFMDACAYPASFHHKKAALVGISTGKYGNVRGVDHFTGVCHYMRMHVMPLKIHIAHIQNELNEQGNFSDPLTEKYVQEQLADIERL</sequence>
<dbReference type="Gene3D" id="3.40.50.360">
    <property type="match status" value="1"/>
</dbReference>
<dbReference type="EMBL" id="QDKG01000007">
    <property type="protein sequence ID" value="PVH24205.1"/>
    <property type="molecule type" value="Genomic_DNA"/>
</dbReference>
<dbReference type="Pfam" id="PF03358">
    <property type="entry name" value="FMN_red"/>
    <property type="match status" value="1"/>
</dbReference>
<keyword evidence="3" id="KW-1185">Reference proteome</keyword>
<gene>
    <name evidence="2" type="ORF">DC487_15855</name>
</gene>
<proteinExistence type="predicted"/>
<evidence type="ECO:0000259" key="1">
    <source>
        <dbReference type="Pfam" id="PF03358"/>
    </source>
</evidence>
<feature type="domain" description="NADPH-dependent FMN reductase-like" evidence="1">
    <location>
        <begin position="3"/>
        <end position="138"/>
    </location>
</feature>
<dbReference type="InterPro" id="IPR029039">
    <property type="entry name" value="Flavoprotein-like_sf"/>
</dbReference>
<comment type="caution">
    <text evidence="2">The sequence shown here is derived from an EMBL/GenBank/DDBJ whole genome shotgun (WGS) entry which is preliminary data.</text>
</comment>
<dbReference type="AlphaFoldDB" id="A0A2T8HFL3"/>
<dbReference type="OrthoDB" id="9812295at2"/>
<reference evidence="2 3" key="1">
    <citation type="submission" date="2018-04" db="EMBL/GenBank/DDBJ databases">
        <title>Sphingobacterium cortibacter sp. nov.</title>
        <authorList>
            <person name="Li Y."/>
        </authorList>
    </citation>
    <scope>NUCLEOTIDE SEQUENCE [LARGE SCALE GENOMIC DNA]</scope>
    <source>
        <strain evidence="2 3">2c-3</strain>
    </source>
</reference>
<accession>A0A2T8HFL3</accession>
<organism evidence="2 3">
    <name type="scientific">Sphingobacterium corticibacter</name>
    <dbReference type="NCBI Taxonomy" id="2171749"/>
    <lineage>
        <taxon>Bacteria</taxon>
        <taxon>Pseudomonadati</taxon>
        <taxon>Bacteroidota</taxon>
        <taxon>Sphingobacteriia</taxon>
        <taxon>Sphingobacteriales</taxon>
        <taxon>Sphingobacteriaceae</taxon>
        <taxon>Sphingobacterium</taxon>
    </lineage>
</organism>
<dbReference type="PANTHER" id="PTHR30543">
    <property type="entry name" value="CHROMATE REDUCTASE"/>
    <property type="match status" value="1"/>
</dbReference>